<dbReference type="Pfam" id="PF24042">
    <property type="entry name" value="DUF7351"/>
    <property type="match status" value="1"/>
</dbReference>
<proteinExistence type="predicted"/>
<dbReference type="InterPro" id="IPR055775">
    <property type="entry name" value="DUF7351"/>
</dbReference>
<organism evidence="2 3">
    <name type="scientific">Halobacterium bonnevillei</name>
    <dbReference type="NCBI Taxonomy" id="2692200"/>
    <lineage>
        <taxon>Archaea</taxon>
        <taxon>Methanobacteriati</taxon>
        <taxon>Methanobacteriota</taxon>
        <taxon>Stenosarchaea group</taxon>
        <taxon>Halobacteria</taxon>
        <taxon>Halobacteriales</taxon>
        <taxon>Halobacteriaceae</taxon>
        <taxon>Halobacterium</taxon>
    </lineage>
</organism>
<keyword evidence="3" id="KW-1185">Reference proteome</keyword>
<dbReference type="AlphaFoldDB" id="A0A6B0SLJ3"/>
<evidence type="ECO:0000313" key="3">
    <source>
        <dbReference type="Proteomes" id="UP000471521"/>
    </source>
</evidence>
<feature type="domain" description="DUF7351" evidence="1">
    <location>
        <begin position="3"/>
        <end position="155"/>
    </location>
</feature>
<reference evidence="2 3" key="1">
    <citation type="submission" date="2019-12" db="EMBL/GenBank/DDBJ databases">
        <title>Isolation and characterization of three novel carbon monoxide-oxidizing members of Halobacteria from salione crusts and soils.</title>
        <authorList>
            <person name="Myers M.R."/>
            <person name="King G.M."/>
        </authorList>
    </citation>
    <scope>NUCLEOTIDE SEQUENCE [LARGE SCALE GENOMIC DNA]</scope>
    <source>
        <strain evidence="2 3">PCN9</strain>
    </source>
</reference>
<dbReference type="EMBL" id="WUUU01000014">
    <property type="protein sequence ID" value="MXR19770.1"/>
    <property type="molecule type" value="Genomic_DNA"/>
</dbReference>
<gene>
    <name evidence="2" type="ORF">GRX66_03805</name>
</gene>
<sequence length="162" mass="17751">MECRGGHHLLSAPAAPMLVRDRDLETVVSVTVQDAYDVISLAKQGVCRSCYGKMDAGIEEADVDDRTVFDFRATCQRCGEHYSAPASVTLLDHPALVAFFWEHGRDPTSEYPWLHGFLSPENPPTVRSESPLRLQVTVELDGDEFSAVVDGDAAVVETDVSL</sequence>
<dbReference type="Proteomes" id="UP000471521">
    <property type="component" value="Unassembled WGS sequence"/>
</dbReference>
<name>A0A6B0SLJ3_9EURY</name>
<evidence type="ECO:0000313" key="2">
    <source>
        <dbReference type="EMBL" id="MXR19770.1"/>
    </source>
</evidence>
<dbReference type="OrthoDB" id="8482at2157"/>
<accession>A0A6B0SLJ3</accession>
<protein>
    <recommendedName>
        <fullName evidence="1">DUF7351 domain-containing protein</fullName>
    </recommendedName>
</protein>
<comment type="caution">
    <text evidence="2">The sequence shown here is derived from an EMBL/GenBank/DDBJ whole genome shotgun (WGS) entry which is preliminary data.</text>
</comment>
<evidence type="ECO:0000259" key="1">
    <source>
        <dbReference type="Pfam" id="PF24042"/>
    </source>
</evidence>